<feature type="binding site" evidence="7">
    <location>
        <position position="398"/>
    </location>
    <ligand>
        <name>phosphoenolpyruvate</name>
        <dbReference type="ChEBI" id="CHEBI:58702"/>
    </ligand>
</feature>
<feature type="binding site" evidence="7">
    <location>
        <position position="348"/>
    </location>
    <ligand>
        <name>3-phosphoshikimate</name>
        <dbReference type="ChEBI" id="CHEBI:145989"/>
    </ligand>
</feature>
<dbReference type="GO" id="GO:0005737">
    <property type="term" value="C:cytoplasm"/>
    <property type="evidence" value="ECO:0007669"/>
    <property type="project" value="UniProtKB-SubCell"/>
</dbReference>
<feature type="domain" description="Enolpyruvate transferase" evidence="8">
    <location>
        <begin position="24"/>
        <end position="430"/>
    </location>
</feature>
<feature type="binding site" evidence="7">
    <location>
        <position position="352"/>
    </location>
    <ligand>
        <name>3-phosphoshikimate</name>
        <dbReference type="ChEBI" id="CHEBI:145989"/>
    </ligand>
</feature>
<feature type="binding site" evidence="7">
    <location>
        <position position="356"/>
    </location>
    <ligand>
        <name>phosphoenolpyruvate</name>
        <dbReference type="ChEBI" id="CHEBI:58702"/>
    </ligand>
</feature>
<keyword evidence="7" id="KW-0963">Cytoplasm</keyword>
<dbReference type="CDD" id="cd01556">
    <property type="entry name" value="EPSP_synthase"/>
    <property type="match status" value="1"/>
</dbReference>
<keyword evidence="4 7" id="KW-0808">Transferase</keyword>
<dbReference type="Gene3D" id="3.65.10.10">
    <property type="entry name" value="Enolpyruvate transferase domain"/>
    <property type="match status" value="2"/>
</dbReference>
<feature type="binding site" evidence="7">
    <location>
        <position position="182"/>
    </location>
    <ligand>
        <name>3-phosphoshikimate</name>
        <dbReference type="ChEBI" id="CHEBI:145989"/>
    </ligand>
</feature>
<dbReference type="Pfam" id="PF00275">
    <property type="entry name" value="EPSP_synthase"/>
    <property type="match status" value="1"/>
</dbReference>
<dbReference type="PIRSF" id="PIRSF000505">
    <property type="entry name" value="EPSPS"/>
    <property type="match status" value="1"/>
</dbReference>
<feature type="binding site" evidence="7">
    <location>
        <position position="108"/>
    </location>
    <ligand>
        <name>phosphoenolpyruvate</name>
        <dbReference type="ChEBI" id="CHEBI:58702"/>
    </ligand>
</feature>
<comment type="catalytic activity">
    <reaction evidence="6">
        <text>3-phosphoshikimate + phosphoenolpyruvate = 5-O-(1-carboxyvinyl)-3-phosphoshikimate + phosphate</text>
        <dbReference type="Rhea" id="RHEA:21256"/>
        <dbReference type="ChEBI" id="CHEBI:43474"/>
        <dbReference type="ChEBI" id="CHEBI:57701"/>
        <dbReference type="ChEBI" id="CHEBI:58702"/>
        <dbReference type="ChEBI" id="CHEBI:145989"/>
        <dbReference type="EC" id="2.5.1.19"/>
    </reaction>
    <physiologicalReaction direction="left-to-right" evidence="6">
        <dbReference type="Rhea" id="RHEA:21257"/>
    </physiologicalReaction>
</comment>
<evidence type="ECO:0000259" key="8">
    <source>
        <dbReference type="Pfam" id="PF00275"/>
    </source>
</evidence>
<accession>H2CJX2</accession>
<dbReference type="UniPathway" id="UPA00053">
    <property type="reaction ID" value="UER00089"/>
</dbReference>
<feature type="binding site" evidence="7">
    <location>
        <position position="209"/>
    </location>
    <ligand>
        <name>3-phosphoshikimate</name>
        <dbReference type="ChEBI" id="CHEBI:145989"/>
    </ligand>
</feature>
<comment type="subcellular location">
    <subcellularLocation>
        <location evidence="7">Cytoplasm</location>
    </subcellularLocation>
</comment>
<dbReference type="PANTHER" id="PTHR21090:SF5">
    <property type="entry name" value="PENTAFUNCTIONAL AROM POLYPEPTIDE"/>
    <property type="match status" value="1"/>
</dbReference>
<keyword evidence="5 7" id="KW-0057">Aromatic amino acid biosynthesis</keyword>
<evidence type="ECO:0000313" key="10">
    <source>
        <dbReference type="Proteomes" id="UP000005737"/>
    </source>
</evidence>
<feature type="binding site" evidence="7">
    <location>
        <position position="33"/>
    </location>
    <ligand>
        <name>3-phosphoshikimate</name>
        <dbReference type="ChEBI" id="CHEBI:145989"/>
    </ligand>
</feature>
<feature type="binding site" evidence="7">
    <location>
        <position position="183"/>
    </location>
    <ligand>
        <name>phosphoenolpyruvate</name>
        <dbReference type="ChEBI" id="CHEBI:58702"/>
    </ligand>
</feature>
<feature type="binding site" evidence="7">
    <location>
        <position position="422"/>
    </location>
    <ligand>
        <name>phosphoenolpyruvate</name>
        <dbReference type="ChEBI" id="CHEBI:58702"/>
    </ligand>
</feature>
<dbReference type="NCBIfam" id="TIGR01356">
    <property type="entry name" value="aroA"/>
    <property type="match status" value="1"/>
</dbReference>
<evidence type="ECO:0000256" key="4">
    <source>
        <dbReference type="ARBA" id="ARBA00022679"/>
    </source>
</evidence>
<dbReference type="GO" id="GO:0009423">
    <property type="term" value="P:chorismate biosynthetic process"/>
    <property type="evidence" value="ECO:0007669"/>
    <property type="project" value="UniProtKB-UniRule"/>
</dbReference>
<evidence type="ECO:0000256" key="3">
    <source>
        <dbReference type="ARBA" id="ARBA00022605"/>
    </source>
</evidence>
<dbReference type="InterPro" id="IPR006264">
    <property type="entry name" value="EPSP_synthase"/>
</dbReference>
<dbReference type="InterPro" id="IPR036968">
    <property type="entry name" value="Enolpyruvate_Tfrase_sf"/>
</dbReference>
<name>H2CJX2_9LEPT</name>
<dbReference type="HAMAP" id="MF_00210">
    <property type="entry name" value="EPSP_synth"/>
    <property type="match status" value="1"/>
</dbReference>
<feature type="binding site" evidence="7">
    <location>
        <position position="136"/>
    </location>
    <ligand>
        <name>phosphoenolpyruvate</name>
        <dbReference type="ChEBI" id="CHEBI:58702"/>
    </ligand>
</feature>
<dbReference type="InterPro" id="IPR001986">
    <property type="entry name" value="Enolpyruvate_Tfrase_dom"/>
</dbReference>
<dbReference type="GO" id="GO:0009073">
    <property type="term" value="P:aromatic amino acid family biosynthetic process"/>
    <property type="evidence" value="ECO:0007669"/>
    <property type="project" value="UniProtKB-KW"/>
</dbReference>
<gene>
    <name evidence="7" type="primary">aroA</name>
    <name evidence="9" type="ORF">Lepil_0329</name>
</gene>
<dbReference type="STRING" id="183.GCA_002009735_00515"/>
<feature type="binding site" evidence="7">
    <location>
        <position position="33"/>
    </location>
    <ligand>
        <name>phosphoenolpyruvate</name>
        <dbReference type="ChEBI" id="CHEBI:58702"/>
    </ligand>
</feature>
<dbReference type="PROSITE" id="PS00885">
    <property type="entry name" value="EPSP_SYNTHASE_2"/>
    <property type="match status" value="1"/>
</dbReference>
<evidence type="ECO:0000256" key="5">
    <source>
        <dbReference type="ARBA" id="ARBA00023141"/>
    </source>
</evidence>
<organism evidence="9 10">
    <name type="scientific">Leptonema illini DSM 21528</name>
    <dbReference type="NCBI Taxonomy" id="929563"/>
    <lineage>
        <taxon>Bacteria</taxon>
        <taxon>Pseudomonadati</taxon>
        <taxon>Spirochaetota</taxon>
        <taxon>Spirochaetia</taxon>
        <taxon>Leptospirales</taxon>
        <taxon>Leptospiraceae</taxon>
        <taxon>Leptonema</taxon>
    </lineage>
</organism>
<dbReference type="SUPFAM" id="SSF55205">
    <property type="entry name" value="EPT/RTPC-like"/>
    <property type="match status" value="1"/>
</dbReference>
<dbReference type="GO" id="GO:0003866">
    <property type="term" value="F:3-phosphoshikimate 1-carboxyvinyltransferase activity"/>
    <property type="evidence" value="ECO:0007669"/>
    <property type="project" value="UniProtKB-UniRule"/>
</dbReference>
<evidence type="ECO:0000256" key="2">
    <source>
        <dbReference type="ARBA" id="ARBA00009948"/>
    </source>
</evidence>
<keyword evidence="3 7" id="KW-0028">Amino-acid biosynthesis</keyword>
<feature type="binding site" evidence="7">
    <location>
        <position position="325"/>
    </location>
    <ligand>
        <name>3-phosphoshikimate</name>
        <dbReference type="ChEBI" id="CHEBI:145989"/>
    </ligand>
</feature>
<feature type="binding site" evidence="7">
    <location>
        <position position="38"/>
    </location>
    <ligand>
        <name>3-phosphoshikimate</name>
        <dbReference type="ChEBI" id="CHEBI:145989"/>
    </ligand>
</feature>
<dbReference type="EMBL" id="JH597773">
    <property type="protein sequence ID" value="EHQ05036.1"/>
    <property type="molecule type" value="Genomic_DNA"/>
</dbReference>
<sequence length="440" mass="48387">MSLFKRTSAAGIERLEIPRIGTFFGEVRLPGSKSIGNRALLLAALARGETILQNVPDSDDVSVMLKQMPALGVDCYRLMNEIEGSYRVVGAGGPFSIKEGLFDVENAGTALRPLVAVLSAGQGSYTIDGNEQMRRRPVADLVAAVRTAGVAIECSAEGTPPVTMRTDGWKSADFTISGKTSSQFISALLLAAPLSRRRVTITLPGEPVSRPYIDMTLRMMEQFGVRTEREGYTQFIVPEKQCYESPGTYYIEGDATAATYFMTAGMLSGPVRIHGLDESSIQGDIRYLDIIRAQGGRVKTGKNWIETQHQGPVRGITVDMNDMPDAAMTLAVTGLFADKPVEIRNVENLRVKESERIRGLRTELEKFGAAVDEFQDGLRVHPPQIVHGAEVETYRDHRMAMAFSLAAIRTDLVILDPACVNKTYPRYFEDFERICHPSTI</sequence>
<feature type="binding site" evidence="7">
    <location>
        <position position="183"/>
    </location>
    <ligand>
        <name>3-phosphoshikimate</name>
        <dbReference type="ChEBI" id="CHEBI:145989"/>
    </ligand>
</feature>
<reference evidence="9 10" key="1">
    <citation type="submission" date="2011-10" db="EMBL/GenBank/DDBJ databases">
        <title>The Improved High-Quality Draft genome of Leptonema illini DSM 21528.</title>
        <authorList>
            <consortium name="US DOE Joint Genome Institute (JGI-PGF)"/>
            <person name="Lucas S."/>
            <person name="Copeland A."/>
            <person name="Lapidus A."/>
            <person name="Glavina del Rio T."/>
            <person name="Dalin E."/>
            <person name="Tice H."/>
            <person name="Bruce D."/>
            <person name="Goodwin L."/>
            <person name="Pitluck S."/>
            <person name="Peters L."/>
            <person name="Mikhailova N."/>
            <person name="Held B."/>
            <person name="Kyrpides N."/>
            <person name="Mavromatis K."/>
            <person name="Ivanova N."/>
            <person name="Markowitz V."/>
            <person name="Cheng J.-F."/>
            <person name="Hugenholtz P."/>
            <person name="Woyke T."/>
            <person name="Wu D."/>
            <person name="Gronow S."/>
            <person name="Wellnitz S."/>
            <person name="Brambilla E.-M."/>
            <person name="Klenk H.-P."/>
            <person name="Eisen J.A."/>
        </authorList>
    </citation>
    <scope>NUCLEOTIDE SEQUENCE [LARGE SCALE GENOMIC DNA]</scope>
    <source>
        <strain evidence="9 10">DSM 21528</strain>
    </source>
</reference>
<dbReference type="Proteomes" id="UP000005737">
    <property type="component" value="Unassembled WGS sequence"/>
</dbReference>
<dbReference type="AlphaFoldDB" id="H2CJX2"/>
<comment type="similarity">
    <text evidence="2 7">Belongs to the EPSP synthase family.</text>
</comment>
<dbReference type="PANTHER" id="PTHR21090">
    <property type="entry name" value="AROM/DEHYDROQUINATE SYNTHASE"/>
    <property type="match status" value="1"/>
</dbReference>
<protein>
    <recommendedName>
        <fullName evidence="7">3-phosphoshikimate 1-carboxyvinyltransferase</fullName>
        <ecNumber evidence="7">2.5.1.19</ecNumber>
    </recommendedName>
    <alternativeName>
        <fullName evidence="7">5-enolpyruvylshikimate-3-phosphate synthase</fullName>
        <shortName evidence="7">EPSP synthase</shortName>
        <shortName evidence="7">EPSPS</shortName>
    </alternativeName>
</protein>
<feature type="active site" description="Proton acceptor" evidence="7">
    <location>
        <position position="325"/>
    </location>
</feature>
<dbReference type="EC" id="2.5.1.19" evidence="7"/>
<keyword evidence="10" id="KW-1185">Reference proteome</keyword>
<feature type="binding site" evidence="7">
    <location>
        <position position="181"/>
    </location>
    <ligand>
        <name>3-phosphoshikimate</name>
        <dbReference type="ChEBI" id="CHEBI:145989"/>
    </ligand>
</feature>
<evidence type="ECO:0000256" key="7">
    <source>
        <dbReference type="HAMAP-Rule" id="MF_00210"/>
    </source>
</evidence>
<comment type="function">
    <text evidence="7">Catalyzes the transfer of the enolpyruvyl moiety of phosphoenolpyruvate (PEP) to the 5-hydroxyl of shikimate-3-phosphate (S3P) to produce enolpyruvyl shikimate-3-phosphate and inorganic phosphate.</text>
</comment>
<feature type="binding site" evidence="7">
    <location>
        <position position="34"/>
    </location>
    <ligand>
        <name>3-phosphoshikimate</name>
        <dbReference type="ChEBI" id="CHEBI:145989"/>
    </ligand>
</feature>
<proteinExistence type="inferred from homology"/>
<evidence type="ECO:0000313" key="9">
    <source>
        <dbReference type="EMBL" id="EHQ05036.1"/>
    </source>
</evidence>
<dbReference type="HOGENOM" id="CLU_024321_0_0_12"/>
<dbReference type="InterPro" id="IPR023193">
    <property type="entry name" value="EPSP_synthase_CS"/>
</dbReference>
<dbReference type="GO" id="GO:0008652">
    <property type="term" value="P:amino acid biosynthetic process"/>
    <property type="evidence" value="ECO:0007669"/>
    <property type="project" value="UniProtKB-KW"/>
</dbReference>
<evidence type="ECO:0000256" key="6">
    <source>
        <dbReference type="ARBA" id="ARBA00044633"/>
    </source>
</evidence>
<evidence type="ECO:0000256" key="1">
    <source>
        <dbReference type="ARBA" id="ARBA00004811"/>
    </source>
</evidence>
<dbReference type="RefSeq" id="WP_002769305.1">
    <property type="nucleotide sequence ID" value="NZ_JH597773.1"/>
</dbReference>
<comment type="pathway">
    <text evidence="1 7">Metabolic intermediate biosynthesis; chorismate biosynthesis; chorismate from D-erythrose 4-phosphate and phosphoenolpyruvate: step 6/7.</text>
</comment>
<comment type="subunit">
    <text evidence="7">Monomer.</text>
</comment>
<dbReference type="InterPro" id="IPR013792">
    <property type="entry name" value="RNA3'P_cycl/enolpyr_Trfase_a/b"/>
</dbReference>